<comment type="caution">
    <text evidence="1">The sequence shown here is derived from an EMBL/GenBank/DDBJ whole genome shotgun (WGS) entry which is preliminary data.</text>
</comment>
<keyword evidence="2" id="KW-1185">Reference proteome</keyword>
<dbReference type="Proteomes" id="UP000887013">
    <property type="component" value="Unassembled WGS sequence"/>
</dbReference>
<reference evidence="1" key="1">
    <citation type="submission" date="2020-08" db="EMBL/GenBank/DDBJ databases">
        <title>Multicomponent nature underlies the extraordinary mechanical properties of spider dragline silk.</title>
        <authorList>
            <person name="Kono N."/>
            <person name="Nakamura H."/>
            <person name="Mori M."/>
            <person name="Yoshida Y."/>
            <person name="Ohtoshi R."/>
            <person name="Malay A.D."/>
            <person name="Moran D.A.P."/>
            <person name="Tomita M."/>
            <person name="Numata K."/>
            <person name="Arakawa K."/>
        </authorList>
    </citation>
    <scope>NUCLEOTIDE SEQUENCE</scope>
</reference>
<evidence type="ECO:0000313" key="2">
    <source>
        <dbReference type="Proteomes" id="UP000887013"/>
    </source>
</evidence>
<proteinExistence type="predicted"/>
<organism evidence="1 2">
    <name type="scientific">Nephila pilipes</name>
    <name type="common">Giant wood spider</name>
    <name type="synonym">Nephila maculata</name>
    <dbReference type="NCBI Taxonomy" id="299642"/>
    <lineage>
        <taxon>Eukaryota</taxon>
        <taxon>Metazoa</taxon>
        <taxon>Ecdysozoa</taxon>
        <taxon>Arthropoda</taxon>
        <taxon>Chelicerata</taxon>
        <taxon>Arachnida</taxon>
        <taxon>Araneae</taxon>
        <taxon>Araneomorphae</taxon>
        <taxon>Entelegynae</taxon>
        <taxon>Araneoidea</taxon>
        <taxon>Nephilidae</taxon>
        <taxon>Nephila</taxon>
    </lineage>
</organism>
<gene>
    <name evidence="1" type="ORF">NPIL_699131</name>
</gene>
<dbReference type="EMBL" id="BMAW01008787">
    <property type="protein sequence ID" value="GFT10272.1"/>
    <property type="molecule type" value="Genomic_DNA"/>
</dbReference>
<dbReference type="AlphaFoldDB" id="A0A8X6TF60"/>
<accession>A0A8X6TF60</accession>
<sequence>MPFAKKSVQYPIPISVLQLSPRYSCCIVILKVPSWEQKYESHKVKSLGCKAGVIPHFPLKFFRSPHVCFAACVERLQNLPQLIRSLTQARQHMYFRSQTRSTTS</sequence>
<evidence type="ECO:0000313" key="1">
    <source>
        <dbReference type="EMBL" id="GFT10272.1"/>
    </source>
</evidence>
<name>A0A8X6TF60_NEPPI</name>
<protein>
    <submittedName>
        <fullName evidence="1">Uncharacterized protein</fullName>
    </submittedName>
</protein>